<evidence type="ECO:0000259" key="9">
    <source>
        <dbReference type="PROSITE" id="PS51760"/>
    </source>
</evidence>
<evidence type="ECO:0000313" key="11">
    <source>
        <dbReference type="EMBL" id="SFW34987.1"/>
    </source>
</evidence>
<keyword evidence="2 7" id="KW-0378">Hydrolase</keyword>
<accession>A0A1K1NI25</accession>
<dbReference type="Proteomes" id="UP000183461">
    <property type="component" value="Unassembled WGS sequence"/>
</dbReference>
<feature type="domain" description="Dockerin" evidence="10">
    <location>
        <begin position="440"/>
        <end position="511"/>
    </location>
</feature>
<keyword evidence="8" id="KW-0732">Signal</keyword>
<evidence type="ECO:0000256" key="8">
    <source>
        <dbReference type="SAM" id="SignalP"/>
    </source>
</evidence>
<dbReference type="PROSITE" id="PS51760">
    <property type="entry name" value="GH10_2"/>
    <property type="match status" value="1"/>
</dbReference>
<keyword evidence="11" id="KW-0858">Xylan degradation</keyword>
<keyword evidence="4 7" id="KW-0326">Glycosidase</keyword>
<comment type="similarity">
    <text evidence="1 7">Belongs to the glycosyl hydrolase 10 (cellulase F) family.</text>
</comment>
<evidence type="ECO:0000256" key="1">
    <source>
        <dbReference type="ARBA" id="ARBA00007495"/>
    </source>
</evidence>
<feature type="signal peptide" evidence="8">
    <location>
        <begin position="1"/>
        <end position="29"/>
    </location>
</feature>
<dbReference type="EC" id="3.2.1.8" evidence="7"/>
<proteinExistence type="inferred from homology"/>
<dbReference type="PRINTS" id="PR00134">
    <property type="entry name" value="GLHYDRLASE10"/>
</dbReference>
<evidence type="ECO:0000256" key="6">
    <source>
        <dbReference type="PROSITE-ProRule" id="PRU10061"/>
    </source>
</evidence>
<dbReference type="SMART" id="SM00633">
    <property type="entry name" value="Glyco_10"/>
    <property type="match status" value="1"/>
</dbReference>
<dbReference type="InterPro" id="IPR031158">
    <property type="entry name" value="GH10_AS"/>
</dbReference>
<dbReference type="SUPFAM" id="SSF51445">
    <property type="entry name" value="(Trans)glycosidases"/>
    <property type="match status" value="1"/>
</dbReference>
<evidence type="ECO:0000256" key="5">
    <source>
        <dbReference type="ARBA" id="ARBA00023326"/>
    </source>
</evidence>
<evidence type="ECO:0000256" key="4">
    <source>
        <dbReference type="ARBA" id="ARBA00023295"/>
    </source>
</evidence>
<dbReference type="InterPro" id="IPR036439">
    <property type="entry name" value="Dockerin_dom_sf"/>
</dbReference>
<dbReference type="RefSeq" id="WP_072300282.1">
    <property type="nucleotide sequence ID" value="NZ_FPIP01000004.1"/>
</dbReference>
<sequence length="521" mass="57672">MIGNTIKKVLGLTVSAAILSFCVPFSVSADDQDERSYVNSGSNAGDESDTAYEAAGCIGRVASRQNLNYTYEKGGDGFKDYMGPYFRLGAAVTGYEINNSVAQEFIKKNYNSITCMNEMKPDSIIAGVNGDEVDIRLNNAKAILKFAEQNGIGVHGHTFVWYSQTPSYLFQDNHEYVSKERMNKRLESMIKNTFSELRSQFPNLQVHSYDVCNELFINDGGGMRPESGSNWAKVYGEGNSEFVVNAFKYAREYAPEDCKLYLSDYNEYMSKKTDDIINMAKTIMKEGDYIDGIGMQAHLISRYSSASEFETAIKQFEALGLDIQITELDISSSTGPVDELYPQIFEVAMKHAKNISCVTLSRTTDESVWRTDDYIRLPFRNYQPKNFYYDIIALADKIDPPTVTTTNTPTTTTTTTNTATTTVSATTTDPVDIKELLDSKVSIWGDANCDDNIDMSDTVIIMQSLANPNKYKLTEQGASNADVYEAGGGITTNDAAAIQKYLLGLIKSLPESYSSNATAAK</sequence>
<dbReference type="Gene3D" id="1.10.1330.10">
    <property type="entry name" value="Dockerin domain"/>
    <property type="match status" value="1"/>
</dbReference>
<dbReference type="Gene3D" id="3.20.20.80">
    <property type="entry name" value="Glycosidases"/>
    <property type="match status" value="1"/>
</dbReference>
<dbReference type="SUPFAM" id="SSF63446">
    <property type="entry name" value="Type I dockerin domain"/>
    <property type="match status" value="1"/>
</dbReference>
<feature type="chain" id="PRO_5013267238" description="Beta-xylanase" evidence="8">
    <location>
        <begin position="30"/>
        <end position="521"/>
    </location>
</feature>
<evidence type="ECO:0000313" key="12">
    <source>
        <dbReference type="Proteomes" id="UP000183461"/>
    </source>
</evidence>
<dbReference type="EMBL" id="FPIP01000004">
    <property type="protein sequence ID" value="SFW34987.1"/>
    <property type="molecule type" value="Genomic_DNA"/>
</dbReference>
<dbReference type="InterPro" id="IPR016134">
    <property type="entry name" value="Dockerin_dom"/>
</dbReference>
<dbReference type="GO" id="GO:0031176">
    <property type="term" value="F:endo-1,4-beta-xylanase activity"/>
    <property type="evidence" value="ECO:0007669"/>
    <property type="project" value="UniProtKB-EC"/>
</dbReference>
<organism evidence="11 12">
    <name type="scientific">Ruminococcus flavefaciens</name>
    <dbReference type="NCBI Taxonomy" id="1265"/>
    <lineage>
        <taxon>Bacteria</taxon>
        <taxon>Bacillati</taxon>
        <taxon>Bacillota</taxon>
        <taxon>Clostridia</taxon>
        <taxon>Eubacteriales</taxon>
        <taxon>Oscillospiraceae</taxon>
        <taxon>Ruminococcus</taxon>
    </lineage>
</organism>
<feature type="active site" description="Nucleophile" evidence="6">
    <location>
        <position position="327"/>
    </location>
</feature>
<comment type="catalytic activity">
    <reaction evidence="7">
        <text>Endohydrolysis of (1-&gt;4)-beta-D-xylosidic linkages in xylans.</text>
        <dbReference type="EC" id="3.2.1.8"/>
    </reaction>
</comment>
<evidence type="ECO:0000256" key="2">
    <source>
        <dbReference type="ARBA" id="ARBA00022801"/>
    </source>
</evidence>
<dbReference type="InterPro" id="IPR017853">
    <property type="entry name" value="GH"/>
</dbReference>
<dbReference type="InterPro" id="IPR044846">
    <property type="entry name" value="GH10"/>
</dbReference>
<dbReference type="PROSITE" id="PS51766">
    <property type="entry name" value="DOCKERIN"/>
    <property type="match status" value="1"/>
</dbReference>
<dbReference type="PANTHER" id="PTHR31490:SF90">
    <property type="entry name" value="ENDO-1,4-BETA-XYLANASE A"/>
    <property type="match status" value="1"/>
</dbReference>
<dbReference type="GO" id="GO:0045493">
    <property type="term" value="P:xylan catabolic process"/>
    <property type="evidence" value="ECO:0007669"/>
    <property type="project" value="UniProtKB-KW"/>
</dbReference>
<gene>
    <name evidence="11" type="ORF">SAMN02910280_2030</name>
</gene>
<name>A0A1K1NI25_RUMFL</name>
<evidence type="ECO:0000259" key="10">
    <source>
        <dbReference type="PROSITE" id="PS51766"/>
    </source>
</evidence>
<keyword evidence="3 7" id="KW-0119">Carbohydrate metabolism</keyword>
<evidence type="ECO:0000256" key="7">
    <source>
        <dbReference type="RuleBase" id="RU361174"/>
    </source>
</evidence>
<keyword evidence="5 7" id="KW-0624">Polysaccharide degradation</keyword>
<dbReference type="AlphaFoldDB" id="A0A1K1NI25"/>
<protein>
    <recommendedName>
        <fullName evidence="7">Beta-xylanase</fullName>
        <ecNumber evidence="7">3.2.1.8</ecNumber>
    </recommendedName>
</protein>
<feature type="domain" description="GH10" evidence="9">
    <location>
        <begin position="61"/>
        <end position="394"/>
    </location>
</feature>
<dbReference type="CDD" id="cd14256">
    <property type="entry name" value="Dockerin_I"/>
    <property type="match status" value="1"/>
</dbReference>
<dbReference type="Pfam" id="PF00331">
    <property type="entry name" value="Glyco_hydro_10"/>
    <property type="match status" value="1"/>
</dbReference>
<dbReference type="PANTHER" id="PTHR31490">
    <property type="entry name" value="GLYCOSYL HYDROLASE"/>
    <property type="match status" value="1"/>
</dbReference>
<dbReference type="InterPro" id="IPR001000">
    <property type="entry name" value="GH10_dom"/>
</dbReference>
<dbReference type="PROSITE" id="PS00591">
    <property type="entry name" value="GH10_1"/>
    <property type="match status" value="1"/>
</dbReference>
<reference evidence="11 12" key="1">
    <citation type="submission" date="2016-11" db="EMBL/GenBank/DDBJ databases">
        <authorList>
            <person name="Jaros S."/>
            <person name="Januszkiewicz K."/>
            <person name="Wedrychowicz H."/>
        </authorList>
    </citation>
    <scope>NUCLEOTIDE SEQUENCE [LARGE SCALE GENOMIC DNA]</scope>
    <source>
        <strain evidence="11 12">YL228</strain>
    </source>
</reference>
<evidence type="ECO:0000256" key="3">
    <source>
        <dbReference type="ARBA" id="ARBA00023277"/>
    </source>
</evidence>